<dbReference type="AlphaFoldDB" id="A0A8J3RYY0"/>
<evidence type="ECO:0000313" key="7">
    <source>
        <dbReference type="EMBL" id="GIH82029.1"/>
    </source>
</evidence>
<sequence>MPDVAPIGPGDPGSVDGYEIAGRLGEAVYLGRPPGGDRVVVRLLPADLDPGRFLAATGPLREISAFCTAEILDTGVADGRPYIVSEYIDGPSLKEAVASSGTLRGPALHRLAVGMMTALVAVHQAGMTHGDIRPDNVVLGPDGPRVINFGVARALSSTDAADTRSVGVPAFTAPELLRGEAPAPAADLFGWAATLAFAATGRSPFDGGSMAGTVNRILNDEPDLEAVEDDLRGVVAACLSKDPHARPTASDVLLKLVGELLTTDLGPPPAAPRPVRRGRPLLLGAGAVAVALLSGSAVYLLTSPSAASAPAAAGTPSPAGELLPAAAPGATGPEIVLSPLEEVEKASKDIVLPEVGITLHEHPKDPVRLSGYMWVKEPFNTYVRERGKDSYRQVDNLTSPALSPDEELVALSPGLKFTQSDTDYLKITKVSTGESFTVPTVKKPFESAFPVWSKDGSKVLLTVIQKDKPVSGGFVIVDVAAKKSTLVVTEVVGSSTAPFTFAPDGTVARRFFDGKTPGADFYNLQGQIVRTMRWVGTPRGTDWFSPSGRLFTTICPKEKGICVWDTVTGNRRHTVPDDGVTELIGWFNENHLLVVKNVGKNRQAQVIDFVGGTHRVLADIKGRVDEKAKGKDITAVLSFTRRSAP</sequence>
<evidence type="ECO:0000256" key="3">
    <source>
        <dbReference type="ARBA" id="ARBA00022741"/>
    </source>
</evidence>
<evidence type="ECO:0000256" key="2">
    <source>
        <dbReference type="ARBA" id="ARBA00022679"/>
    </source>
</evidence>
<dbReference type="PROSITE" id="PS50011">
    <property type="entry name" value="PROTEIN_KINASE_DOM"/>
    <property type="match status" value="1"/>
</dbReference>
<dbReference type="SUPFAM" id="SSF82171">
    <property type="entry name" value="DPP6 N-terminal domain-like"/>
    <property type="match status" value="1"/>
</dbReference>
<evidence type="ECO:0000256" key="4">
    <source>
        <dbReference type="ARBA" id="ARBA00022777"/>
    </source>
</evidence>
<protein>
    <recommendedName>
        <fullName evidence="1">non-specific serine/threonine protein kinase</fullName>
        <ecNumber evidence="1">2.7.11.1</ecNumber>
    </recommendedName>
</protein>
<gene>
    <name evidence="7" type="ORF">Pro02_04370</name>
</gene>
<dbReference type="Gene3D" id="1.10.510.10">
    <property type="entry name" value="Transferase(Phosphotransferase) domain 1"/>
    <property type="match status" value="1"/>
</dbReference>
<reference evidence="7" key="1">
    <citation type="submission" date="2021-01" db="EMBL/GenBank/DDBJ databases">
        <title>Whole genome shotgun sequence of Planobispora rosea NBRC 15558.</title>
        <authorList>
            <person name="Komaki H."/>
            <person name="Tamura T."/>
        </authorList>
    </citation>
    <scope>NUCLEOTIDE SEQUENCE</scope>
    <source>
        <strain evidence="7">NBRC 15558</strain>
    </source>
</reference>
<name>A0A8J3RYY0_PLARO</name>
<dbReference type="RefSeq" id="WP_189242299.1">
    <property type="nucleotide sequence ID" value="NZ_BMQP01000012.1"/>
</dbReference>
<keyword evidence="2" id="KW-0808">Transferase</keyword>
<organism evidence="7 8">
    <name type="scientific">Planobispora rosea</name>
    <dbReference type="NCBI Taxonomy" id="35762"/>
    <lineage>
        <taxon>Bacteria</taxon>
        <taxon>Bacillati</taxon>
        <taxon>Actinomycetota</taxon>
        <taxon>Actinomycetes</taxon>
        <taxon>Streptosporangiales</taxon>
        <taxon>Streptosporangiaceae</taxon>
        <taxon>Planobispora</taxon>
    </lineage>
</organism>
<evidence type="ECO:0000256" key="1">
    <source>
        <dbReference type="ARBA" id="ARBA00012513"/>
    </source>
</evidence>
<dbReference type="InterPro" id="IPR011009">
    <property type="entry name" value="Kinase-like_dom_sf"/>
</dbReference>
<keyword evidence="8" id="KW-1185">Reference proteome</keyword>
<accession>A0A8J3RYY0</accession>
<dbReference type="InterPro" id="IPR050660">
    <property type="entry name" value="NEK_Ser/Thr_kinase"/>
</dbReference>
<dbReference type="EC" id="2.7.11.1" evidence="1"/>
<dbReference type="GO" id="GO:0005524">
    <property type="term" value="F:ATP binding"/>
    <property type="evidence" value="ECO:0007669"/>
    <property type="project" value="UniProtKB-KW"/>
</dbReference>
<dbReference type="Gene3D" id="2.120.10.30">
    <property type="entry name" value="TolB, C-terminal domain"/>
    <property type="match status" value="1"/>
</dbReference>
<dbReference type="InterPro" id="IPR000719">
    <property type="entry name" value="Prot_kinase_dom"/>
</dbReference>
<evidence type="ECO:0000259" key="6">
    <source>
        <dbReference type="PROSITE" id="PS50011"/>
    </source>
</evidence>
<comment type="caution">
    <text evidence="7">The sequence shown here is derived from an EMBL/GenBank/DDBJ whole genome shotgun (WGS) entry which is preliminary data.</text>
</comment>
<keyword evidence="5" id="KW-0067">ATP-binding</keyword>
<keyword evidence="3" id="KW-0547">Nucleotide-binding</keyword>
<dbReference type="InterPro" id="IPR011042">
    <property type="entry name" value="6-blade_b-propeller_TolB-like"/>
</dbReference>
<dbReference type="PANTHER" id="PTHR43671:SF13">
    <property type="entry name" value="SERINE_THREONINE-PROTEIN KINASE NEK2"/>
    <property type="match status" value="1"/>
</dbReference>
<dbReference type="Proteomes" id="UP000655044">
    <property type="component" value="Unassembled WGS sequence"/>
</dbReference>
<evidence type="ECO:0000256" key="5">
    <source>
        <dbReference type="ARBA" id="ARBA00022840"/>
    </source>
</evidence>
<dbReference type="CDD" id="cd14014">
    <property type="entry name" value="STKc_PknB_like"/>
    <property type="match status" value="1"/>
</dbReference>
<dbReference type="EMBL" id="BOOI01000002">
    <property type="protein sequence ID" value="GIH82029.1"/>
    <property type="molecule type" value="Genomic_DNA"/>
</dbReference>
<dbReference type="Pfam" id="PF00069">
    <property type="entry name" value="Pkinase"/>
    <property type="match status" value="1"/>
</dbReference>
<keyword evidence="4" id="KW-0418">Kinase</keyword>
<dbReference type="SUPFAM" id="SSF56112">
    <property type="entry name" value="Protein kinase-like (PK-like)"/>
    <property type="match status" value="1"/>
</dbReference>
<dbReference type="PANTHER" id="PTHR43671">
    <property type="entry name" value="SERINE/THREONINE-PROTEIN KINASE NEK"/>
    <property type="match status" value="1"/>
</dbReference>
<proteinExistence type="predicted"/>
<evidence type="ECO:0000313" key="8">
    <source>
        <dbReference type="Proteomes" id="UP000655044"/>
    </source>
</evidence>
<feature type="domain" description="Protein kinase" evidence="6">
    <location>
        <begin position="1"/>
        <end position="261"/>
    </location>
</feature>
<dbReference type="GO" id="GO:0004674">
    <property type="term" value="F:protein serine/threonine kinase activity"/>
    <property type="evidence" value="ECO:0007669"/>
    <property type="project" value="UniProtKB-EC"/>
</dbReference>